<dbReference type="Gene3D" id="2.60.40.10">
    <property type="entry name" value="Immunoglobulins"/>
    <property type="match status" value="1"/>
</dbReference>
<comment type="caution">
    <text evidence="2">The sequence shown here is derived from an EMBL/GenBank/DDBJ whole genome shotgun (WGS) entry which is preliminary data.</text>
</comment>
<accession>A0ABR0SDK3</accession>
<evidence type="ECO:0000256" key="1">
    <source>
        <dbReference type="SAM" id="MobiDB-lite"/>
    </source>
</evidence>
<dbReference type="Proteomes" id="UP001338125">
    <property type="component" value="Unassembled WGS sequence"/>
</dbReference>
<dbReference type="EMBL" id="JAVFKD010000014">
    <property type="protein sequence ID" value="KAK5990224.1"/>
    <property type="molecule type" value="Genomic_DNA"/>
</dbReference>
<evidence type="ECO:0000313" key="2">
    <source>
        <dbReference type="EMBL" id="KAK5990224.1"/>
    </source>
</evidence>
<organism evidence="2 3">
    <name type="scientific">Cladobotryum mycophilum</name>
    <dbReference type="NCBI Taxonomy" id="491253"/>
    <lineage>
        <taxon>Eukaryota</taxon>
        <taxon>Fungi</taxon>
        <taxon>Dikarya</taxon>
        <taxon>Ascomycota</taxon>
        <taxon>Pezizomycotina</taxon>
        <taxon>Sordariomycetes</taxon>
        <taxon>Hypocreomycetidae</taxon>
        <taxon>Hypocreales</taxon>
        <taxon>Hypocreaceae</taxon>
        <taxon>Cladobotryum</taxon>
    </lineage>
</organism>
<dbReference type="CDD" id="cd02859">
    <property type="entry name" value="E_set_AMPKbeta_like_N"/>
    <property type="match status" value="1"/>
</dbReference>
<protein>
    <recommendedName>
        <fullName evidence="4">AMP-activated protein kinase glycogen-binding domain-containing protein</fullName>
    </recommendedName>
</protein>
<feature type="compositionally biased region" description="Polar residues" evidence="1">
    <location>
        <begin position="301"/>
        <end position="313"/>
    </location>
</feature>
<sequence>MAAAVKVPYTIIYRNSEAQSPVFLAGTFTNPEWLLQEMEPSLDDHGQHVFKATVFVEPEKDYQFRFKMGHQEAWIIDESKPITEDDSGSRNNFMNVPLDHHSSRQSYLAAAMENDGELASRSIQSQPQKPFIRVSDLNERTSTPIEQVAAVAAEVADTAEKLDAEESSPPHVSVSGGESENEDDLKTPLFAHECFGAYEFVDDGLDHDNDFESQQRRNSRAKSTDYTINQLDLNDPTLERFPSEKSSVLDTLRKIQSSTSEDQLHLDDPNSRRTSVDSADDIVFSPASLSPTTTRRRDNRMSTSSVRNRSLASLGSIAEEPKPRSTDSASSAHQKKGAPFGGKNSGIDDGETLMMKSARA</sequence>
<name>A0ABR0SDK3_9HYPO</name>
<feature type="region of interest" description="Disordered" evidence="1">
    <location>
        <begin position="159"/>
        <end position="184"/>
    </location>
</feature>
<feature type="compositionally biased region" description="Basic and acidic residues" evidence="1">
    <location>
        <begin position="262"/>
        <end position="275"/>
    </location>
</feature>
<evidence type="ECO:0000313" key="3">
    <source>
        <dbReference type="Proteomes" id="UP001338125"/>
    </source>
</evidence>
<dbReference type="SUPFAM" id="SSF81296">
    <property type="entry name" value="E set domains"/>
    <property type="match status" value="1"/>
</dbReference>
<keyword evidence="3" id="KW-1185">Reference proteome</keyword>
<evidence type="ECO:0008006" key="4">
    <source>
        <dbReference type="Google" id="ProtNLM"/>
    </source>
</evidence>
<dbReference type="InterPro" id="IPR013783">
    <property type="entry name" value="Ig-like_fold"/>
</dbReference>
<feature type="region of interest" description="Disordered" evidence="1">
    <location>
        <begin position="259"/>
        <end position="360"/>
    </location>
</feature>
<dbReference type="InterPro" id="IPR014756">
    <property type="entry name" value="Ig_E-set"/>
</dbReference>
<feature type="region of interest" description="Disordered" evidence="1">
    <location>
        <begin position="209"/>
        <end position="247"/>
    </location>
</feature>
<reference evidence="2 3" key="1">
    <citation type="submission" date="2024-01" db="EMBL/GenBank/DDBJ databases">
        <title>Complete genome of Cladobotryum mycophilum ATHUM6906.</title>
        <authorList>
            <person name="Christinaki A.C."/>
            <person name="Myridakis A.I."/>
            <person name="Kouvelis V.N."/>
        </authorList>
    </citation>
    <scope>NUCLEOTIDE SEQUENCE [LARGE SCALE GENOMIC DNA]</scope>
    <source>
        <strain evidence="2 3">ATHUM6906</strain>
    </source>
</reference>
<proteinExistence type="predicted"/>
<gene>
    <name evidence="2" type="ORF">PT974_08490</name>
</gene>